<evidence type="ECO:0000313" key="3">
    <source>
        <dbReference type="Proteomes" id="UP000092993"/>
    </source>
</evidence>
<reference evidence="2 3" key="1">
    <citation type="submission" date="2016-03" db="EMBL/GenBank/DDBJ databases">
        <title>Whole genome sequencing of Grifola frondosa 9006-11.</title>
        <authorList>
            <person name="Min B."/>
            <person name="Park H."/>
            <person name="Kim J.-G."/>
            <person name="Cho H."/>
            <person name="Oh Y.-L."/>
            <person name="Kong W.-S."/>
            <person name="Choi I.-G."/>
        </authorList>
    </citation>
    <scope>NUCLEOTIDE SEQUENCE [LARGE SCALE GENOMIC DNA]</scope>
    <source>
        <strain evidence="2 3">9006-11</strain>
    </source>
</reference>
<dbReference type="OMA" id="GAEWMEC"/>
<dbReference type="EMBL" id="LUGG01000003">
    <property type="protein sequence ID" value="OBZ76725.1"/>
    <property type="molecule type" value="Genomic_DNA"/>
</dbReference>
<proteinExistence type="predicted"/>
<feature type="compositionally biased region" description="Basic and acidic residues" evidence="1">
    <location>
        <begin position="223"/>
        <end position="233"/>
    </location>
</feature>
<dbReference type="STRING" id="5627.A0A1C7MIG0"/>
<gene>
    <name evidence="2" type="ORF">A0H81_03916</name>
</gene>
<feature type="region of interest" description="Disordered" evidence="1">
    <location>
        <begin position="223"/>
        <end position="410"/>
    </location>
</feature>
<protein>
    <submittedName>
        <fullName evidence="2">Uncharacterized protein</fullName>
    </submittedName>
</protein>
<feature type="compositionally biased region" description="Pro residues" evidence="1">
    <location>
        <begin position="355"/>
        <end position="364"/>
    </location>
</feature>
<feature type="compositionally biased region" description="Polar residues" evidence="1">
    <location>
        <begin position="397"/>
        <end position="410"/>
    </location>
</feature>
<dbReference type="AlphaFoldDB" id="A0A1C7MIG0"/>
<comment type="caution">
    <text evidence="2">The sequence shown here is derived from an EMBL/GenBank/DDBJ whole genome shotgun (WGS) entry which is preliminary data.</text>
</comment>
<feature type="compositionally biased region" description="Polar residues" evidence="1">
    <location>
        <begin position="247"/>
        <end position="278"/>
    </location>
</feature>
<keyword evidence="3" id="KW-1185">Reference proteome</keyword>
<dbReference type="OrthoDB" id="2803783at2759"/>
<accession>A0A1C7MIG0</accession>
<organism evidence="2 3">
    <name type="scientific">Grifola frondosa</name>
    <name type="common">Maitake</name>
    <name type="synonym">Polyporus frondosus</name>
    <dbReference type="NCBI Taxonomy" id="5627"/>
    <lineage>
        <taxon>Eukaryota</taxon>
        <taxon>Fungi</taxon>
        <taxon>Dikarya</taxon>
        <taxon>Basidiomycota</taxon>
        <taxon>Agaricomycotina</taxon>
        <taxon>Agaricomycetes</taxon>
        <taxon>Polyporales</taxon>
        <taxon>Grifolaceae</taxon>
        <taxon>Grifola</taxon>
    </lineage>
</organism>
<sequence>MVKSAKPEDDDDEDLEITGMKKSSPALIQQAIDEAPGIVHQFFTELGCKTGWCWSAIGVGPSPVEGGKIRSFSVHIGLNKHGLTFSQSTPKFRTVMVPLFGAFADDAFPPEIQLQRVLPSVPQAQSSSIPLVSVDISGQYPPIRSAVPPRTTEPATHLQVPSILTPSSDMLTGVRAINPSPLNSMAQTGTNGLPLDIVGGVAPPLLFTIRNLIPIHTPHAESGYHRDAVHNDCDSPPEPESSPTSSFTAVNDSTTAPSSRMSAVQGSPSLEENRTATLEQGMPSPEERMTSPTETSVSQQLPEQSPATLSSQRSVPAVTPELEPPVPNEENSSPQTPLVQTPGPTEAASRTLEPEMPPAPPPTSPVDSSAIIPKPTSIAEARPKRVIKAPKRPDATPSPTKVTRAASNPTSEAGLWLKSAQDYLSMEHLGAEWMECVQLWWLFKSKFPPSYVGCLPSSKSRPHVLSAWINARRKLEMIPEIPDPAAFGAEWLTWWMAIQPTWRKSAGTTLPVPVNTREDHGAL</sequence>
<evidence type="ECO:0000313" key="2">
    <source>
        <dbReference type="EMBL" id="OBZ76725.1"/>
    </source>
</evidence>
<evidence type="ECO:0000256" key="1">
    <source>
        <dbReference type="SAM" id="MobiDB-lite"/>
    </source>
</evidence>
<dbReference type="Proteomes" id="UP000092993">
    <property type="component" value="Unassembled WGS sequence"/>
</dbReference>
<name>A0A1C7MIG0_GRIFR</name>
<feature type="compositionally biased region" description="Polar residues" evidence="1">
    <location>
        <begin position="290"/>
        <end position="314"/>
    </location>
</feature>